<evidence type="ECO:0000313" key="2">
    <source>
        <dbReference type="Proteomes" id="UP000593576"/>
    </source>
</evidence>
<keyword evidence="2" id="KW-1185">Reference proteome</keyword>
<proteinExistence type="predicted"/>
<organism evidence="1 2">
    <name type="scientific">Gossypium schwendimanii</name>
    <name type="common">Cotton</name>
    <dbReference type="NCBI Taxonomy" id="34291"/>
    <lineage>
        <taxon>Eukaryota</taxon>
        <taxon>Viridiplantae</taxon>
        <taxon>Streptophyta</taxon>
        <taxon>Embryophyta</taxon>
        <taxon>Tracheophyta</taxon>
        <taxon>Spermatophyta</taxon>
        <taxon>Magnoliopsida</taxon>
        <taxon>eudicotyledons</taxon>
        <taxon>Gunneridae</taxon>
        <taxon>Pentapetalae</taxon>
        <taxon>rosids</taxon>
        <taxon>malvids</taxon>
        <taxon>Malvales</taxon>
        <taxon>Malvaceae</taxon>
        <taxon>Malvoideae</taxon>
        <taxon>Gossypium</taxon>
    </lineage>
</organism>
<sequence length="56" mass="6661">MMNILKESNTKKIDKKWRIGEFLSQLKGEEDEHEEFIDEVSAIRQATRESIQSQHE</sequence>
<gene>
    <name evidence="1" type="ORF">Goshw_027558</name>
</gene>
<accession>A0A7J9MVP6</accession>
<evidence type="ECO:0000313" key="1">
    <source>
        <dbReference type="EMBL" id="MBA0875183.1"/>
    </source>
</evidence>
<comment type="caution">
    <text evidence="1">The sequence shown here is derived from an EMBL/GenBank/DDBJ whole genome shotgun (WGS) entry which is preliminary data.</text>
</comment>
<dbReference type="AlphaFoldDB" id="A0A7J9MVP6"/>
<dbReference type="EMBL" id="JABFAF010000013">
    <property type="protein sequence ID" value="MBA0875183.1"/>
    <property type="molecule type" value="Genomic_DNA"/>
</dbReference>
<name>A0A7J9MVP6_GOSSC</name>
<dbReference type="Proteomes" id="UP000593576">
    <property type="component" value="Unassembled WGS sequence"/>
</dbReference>
<protein>
    <submittedName>
        <fullName evidence="1">Uncharacterized protein</fullName>
    </submittedName>
</protein>
<reference evidence="1 2" key="1">
    <citation type="journal article" date="2019" name="Genome Biol. Evol.">
        <title>Insights into the evolution of the New World diploid cottons (Gossypium, subgenus Houzingenia) based on genome sequencing.</title>
        <authorList>
            <person name="Grover C.E."/>
            <person name="Arick M.A. 2nd"/>
            <person name="Thrash A."/>
            <person name="Conover J.L."/>
            <person name="Sanders W.S."/>
            <person name="Peterson D.G."/>
            <person name="Frelichowski J.E."/>
            <person name="Scheffler J.A."/>
            <person name="Scheffler B.E."/>
            <person name="Wendel J.F."/>
        </authorList>
    </citation>
    <scope>NUCLEOTIDE SEQUENCE [LARGE SCALE GENOMIC DNA]</scope>
    <source>
        <strain evidence="1">1</strain>
        <tissue evidence="1">Leaf</tissue>
    </source>
</reference>